<dbReference type="PROSITE" id="PS00329">
    <property type="entry name" value="HSP70_2"/>
    <property type="match status" value="1"/>
</dbReference>
<evidence type="ECO:0000313" key="14">
    <source>
        <dbReference type="EMBL" id="THU92361.1"/>
    </source>
</evidence>
<dbReference type="FunFam" id="1.20.1270.10:FF:000016">
    <property type="entry name" value="Heat shock protein 70"/>
    <property type="match status" value="1"/>
</dbReference>
<protein>
    <recommendedName>
        <fullName evidence="11">Transcriptional coregulator SSA1</fullName>
    </recommendedName>
</protein>
<dbReference type="Gene3D" id="3.90.640.10">
    <property type="entry name" value="Actin, Chain A, domain 4"/>
    <property type="match status" value="1"/>
</dbReference>
<sequence>MSSKAVGIDLGTTYSCVGVWQNDQVEIIANDQGNRTTPSYVSFSDTERLIGDAAKNQVAMNPHNTVFDAKRLIGRKFDDAEVQSDIKHFPFKVVNKAGKPYVEVEYRAERKEFSPEEISSMVLLKMKETAESYLGTTVTSAVVTVPAYFNDSQRQATKDAGTVSGLNVLRIINEPTAAAIAYGLGKKVTGERNALIFDLGGGTFDVSLLTIEDGVFEVKATAGDTHLGGEDFDNRLVHHFVQEFERKNKKDLSTNARALRRLRTASERAKRTLSSAAQTTIEIDSLFEGIDFYTSITRARFEELCQDLFHSTLGPITKVLRDSNIHNANVNDIVLVGGSTRIPRIVKLISDFFNGKKPNKSINPDEAVAYGAAVQAAILSGDTTEKTSDLLLIDVAPLSLGIETAGGVMAPLIKRNTTIPTKKSETFSTYSDNQPAVKIQVFEGERPRTKGNNLLGKFDLSDLPPAPRNVPQIEVTFDLDANGILNVSAADRTTGKSNRITITNDKGRLTKEEIERMVSEAKKYKAEDEAAAARINVKNGLESYAYGLRNNITTGLLADKLAASDKSKLEGVINETISWLDSSQEASMEEYQEKQEELEGIANPIMQKLSGTVGGFPEGAPSGDEPSVEEVD</sequence>
<evidence type="ECO:0000256" key="8">
    <source>
        <dbReference type="ARBA" id="ARBA00023242"/>
    </source>
</evidence>
<dbReference type="Gene3D" id="3.30.30.30">
    <property type="match status" value="1"/>
</dbReference>
<evidence type="ECO:0000256" key="1">
    <source>
        <dbReference type="ARBA" id="ARBA00004123"/>
    </source>
</evidence>
<name>A0A4S8LSR2_DENBC</name>
<dbReference type="FunFam" id="3.30.420.40:FF:000028">
    <property type="entry name" value="heat shock 70 kDa protein-like"/>
    <property type="match status" value="1"/>
</dbReference>
<dbReference type="InterPro" id="IPR029048">
    <property type="entry name" value="HSP70_C_sf"/>
</dbReference>
<dbReference type="CDD" id="cd10233">
    <property type="entry name" value="ASKHA_NBD_HSP70_HSPA1"/>
    <property type="match status" value="1"/>
</dbReference>
<dbReference type="SUPFAM" id="SSF53067">
    <property type="entry name" value="Actin-like ATPase domain"/>
    <property type="match status" value="2"/>
</dbReference>
<dbReference type="InterPro" id="IPR043129">
    <property type="entry name" value="ATPase_NBD"/>
</dbReference>
<evidence type="ECO:0000256" key="5">
    <source>
        <dbReference type="ARBA" id="ARBA00023015"/>
    </source>
</evidence>
<keyword evidence="8" id="KW-0539">Nucleus</keyword>
<feature type="region of interest" description="Disordered" evidence="13">
    <location>
        <begin position="610"/>
        <end position="632"/>
    </location>
</feature>
<evidence type="ECO:0000313" key="15">
    <source>
        <dbReference type="Proteomes" id="UP000297245"/>
    </source>
</evidence>
<dbReference type="NCBIfam" id="NF001413">
    <property type="entry name" value="PRK00290.1"/>
    <property type="match status" value="1"/>
</dbReference>
<dbReference type="PANTHER" id="PTHR19375">
    <property type="entry name" value="HEAT SHOCK PROTEIN 70KDA"/>
    <property type="match status" value="1"/>
</dbReference>
<dbReference type="PROSITE" id="PS01036">
    <property type="entry name" value="HSP70_3"/>
    <property type="match status" value="1"/>
</dbReference>
<comment type="similarity">
    <text evidence="2 12">Belongs to the heat shock protein 70 family.</text>
</comment>
<evidence type="ECO:0000256" key="7">
    <source>
        <dbReference type="ARBA" id="ARBA00023163"/>
    </source>
</evidence>
<dbReference type="FunFam" id="3.90.640.10:FF:000002">
    <property type="entry name" value="Heat shock 70 kDa"/>
    <property type="match status" value="1"/>
</dbReference>
<dbReference type="Gene3D" id="3.30.420.40">
    <property type="match status" value="2"/>
</dbReference>
<dbReference type="SUPFAM" id="SSF100920">
    <property type="entry name" value="Heat shock protein 70kD (HSP70), peptide-binding domain"/>
    <property type="match status" value="1"/>
</dbReference>
<evidence type="ECO:0000256" key="11">
    <source>
        <dbReference type="ARBA" id="ARBA00068399"/>
    </source>
</evidence>
<keyword evidence="6 14" id="KW-0346">Stress response</keyword>
<comment type="function">
    <text evidence="9">Transcriptional coregulator that functions together with transcription factor HSF1. Positively regulates the expression of laccase LAC1 during glucose starvation.</text>
</comment>
<keyword evidence="7" id="KW-0804">Transcription</keyword>
<dbReference type="FunFam" id="3.30.420.40:FF:000026">
    <property type="entry name" value="Heat shock protein 70"/>
    <property type="match status" value="1"/>
</dbReference>
<keyword evidence="15" id="KW-1185">Reference proteome</keyword>
<dbReference type="Gene3D" id="1.20.1270.10">
    <property type="match status" value="1"/>
</dbReference>
<dbReference type="PROSITE" id="PS00297">
    <property type="entry name" value="HSP70_1"/>
    <property type="match status" value="1"/>
</dbReference>
<keyword evidence="3 12" id="KW-0547">Nucleotide-binding</keyword>
<evidence type="ECO:0000256" key="4">
    <source>
        <dbReference type="ARBA" id="ARBA00022840"/>
    </source>
</evidence>
<dbReference type="GO" id="GO:0005524">
    <property type="term" value="F:ATP binding"/>
    <property type="evidence" value="ECO:0007669"/>
    <property type="project" value="UniProtKB-KW"/>
</dbReference>
<dbReference type="Gene3D" id="2.60.34.10">
    <property type="entry name" value="Substrate Binding Domain Of DNAk, Chain A, domain 1"/>
    <property type="match status" value="1"/>
</dbReference>
<dbReference type="SUPFAM" id="SSF100934">
    <property type="entry name" value="Heat shock protein 70kD (HSP70), C-terminal subdomain"/>
    <property type="match status" value="1"/>
</dbReference>
<evidence type="ECO:0000256" key="9">
    <source>
        <dbReference type="ARBA" id="ARBA00058890"/>
    </source>
</evidence>
<gene>
    <name evidence="14" type="ORF">K435DRAFT_862538</name>
</gene>
<dbReference type="InterPro" id="IPR029047">
    <property type="entry name" value="HSP70_peptide-bd_sf"/>
</dbReference>
<dbReference type="EMBL" id="ML179281">
    <property type="protein sequence ID" value="THU92361.1"/>
    <property type="molecule type" value="Genomic_DNA"/>
</dbReference>
<dbReference type="InterPro" id="IPR013126">
    <property type="entry name" value="Hsp_70_fam"/>
</dbReference>
<proteinExistence type="inferred from homology"/>
<dbReference type="AlphaFoldDB" id="A0A4S8LSR2"/>
<keyword evidence="5" id="KW-0805">Transcription regulation</keyword>
<dbReference type="InterPro" id="IPR018181">
    <property type="entry name" value="Heat_shock_70_CS"/>
</dbReference>
<evidence type="ECO:0000256" key="12">
    <source>
        <dbReference type="RuleBase" id="RU003322"/>
    </source>
</evidence>
<comment type="subcellular location">
    <subcellularLocation>
        <location evidence="1">Nucleus</location>
    </subcellularLocation>
</comment>
<evidence type="ECO:0000256" key="2">
    <source>
        <dbReference type="ARBA" id="ARBA00007381"/>
    </source>
</evidence>
<dbReference type="Pfam" id="PF00012">
    <property type="entry name" value="HSP70"/>
    <property type="match status" value="1"/>
</dbReference>
<evidence type="ECO:0000256" key="3">
    <source>
        <dbReference type="ARBA" id="ARBA00022741"/>
    </source>
</evidence>
<dbReference type="Proteomes" id="UP000297245">
    <property type="component" value="Unassembled WGS sequence"/>
</dbReference>
<evidence type="ECO:0000256" key="10">
    <source>
        <dbReference type="ARBA" id="ARBA00062310"/>
    </source>
</evidence>
<dbReference type="FunFam" id="2.60.34.10:FF:000002">
    <property type="entry name" value="Heat shock 70 kDa"/>
    <property type="match status" value="1"/>
</dbReference>
<comment type="subunit">
    <text evidence="10">Interacts with transcription factor HSF1 on chromatin.</text>
</comment>
<dbReference type="GO" id="GO:0005634">
    <property type="term" value="C:nucleus"/>
    <property type="evidence" value="ECO:0007669"/>
    <property type="project" value="UniProtKB-SubCell"/>
</dbReference>
<reference evidence="14 15" key="1">
    <citation type="journal article" date="2019" name="Nat. Ecol. Evol.">
        <title>Megaphylogeny resolves global patterns of mushroom evolution.</title>
        <authorList>
            <person name="Varga T."/>
            <person name="Krizsan K."/>
            <person name="Foldi C."/>
            <person name="Dima B."/>
            <person name="Sanchez-Garcia M."/>
            <person name="Sanchez-Ramirez S."/>
            <person name="Szollosi G.J."/>
            <person name="Szarkandi J.G."/>
            <person name="Papp V."/>
            <person name="Albert L."/>
            <person name="Andreopoulos W."/>
            <person name="Angelini C."/>
            <person name="Antonin V."/>
            <person name="Barry K.W."/>
            <person name="Bougher N.L."/>
            <person name="Buchanan P."/>
            <person name="Buyck B."/>
            <person name="Bense V."/>
            <person name="Catcheside P."/>
            <person name="Chovatia M."/>
            <person name="Cooper J."/>
            <person name="Damon W."/>
            <person name="Desjardin D."/>
            <person name="Finy P."/>
            <person name="Geml J."/>
            <person name="Haridas S."/>
            <person name="Hughes K."/>
            <person name="Justo A."/>
            <person name="Karasinski D."/>
            <person name="Kautmanova I."/>
            <person name="Kiss B."/>
            <person name="Kocsube S."/>
            <person name="Kotiranta H."/>
            <person name="LaButti K.M."/>
            <person name="Lechner B.E."/>
            <person name="Liimatainen K."/>
            <person name="Lipzen A."/>
            <person name="Lukacs Z."/>
            <person name="Mihaltcheva S."/>
            <person name="Morgado L.N."/>
            <person name="Niskanen T."/>
            <person name="Noordeloos M.E."/>
            <person name="Ohm R.A."/>
            <person name="Ortiz-Santana B."/>
            <person name="Ovrebo C."/>
            <person name="Racz N."/>
            <person name="Riley R."/>
            <person name="Savchenko A."/>
            <person name="Shiryaev A."/>
            <person name="Soop K."/>
            <person name="Spirin V."/>
            <person name="Szebenyi C."/>
            <person name="Tomsovsky M."/>
            <person name="Tulloss R.E."/>
            <person name="Uehling J."/>
            <person name="Grigoriev I.V."/>
            <person name="Vagvolgyi C."/>
            <person name="Papp T."/>
            <person name="Martin F.M."/>
            <person name="Miettinen O."/>
            <person name="Hibbett D.S."/>
            <person name="Nagy L.G."/>
        </authorList>
    </citation>
    <scope>NUCLEOTIDE SEQUENCE [LARGE SCALE GENOMIC DNA]</scope>
    <source>
        <strain evidence="14 15">CBS 962.96</strain>
    </source>
</reference>
<dbReference type="GO" id="GO:0140662">
    <property type="term" value="F:ATP-dependent protein folding chaperone"/>
    <property type="evidence" value="ECO:0007669"/>
    <property type="project" value="InterPro"/>
</dbReference>
<dbReference type="OrthoDB" id="2401965at2759"/>
<accession>A0A4S8LSR2</accession>
<evidence type="ECO:0000256" key="13">
    <source>
        <dbReference type="SAM" id="MobiDB-lite"/>
    </source>
</evidence>
<dbReference type="FunFam" id="3.30.30.30:FF:000001">
    <property type="entry name" value="heat shock 70 kDa protein-like"/>
    <property type="match status" value="1"/>
</dbReference>
<dbReference type="PRINTS" id="PR00301">
    <property type="entry name" value="HEATSHOCK70"/>
</dbReference>
<organism evidence="14 15">
    <name type="scientific">Dendrothele bispora (strain CBS 962.96)</name>
    <dbReference type="NCBI Taxonomy" id="1314807"/>
    <lineage>
        <taxon>Eukaryota</taxon>
        <taxon>Fungi</taxon>
        <taxon>Dikarya</taxon>
        <taxon>Basidiomycota</taxon>
        <taxon>Agaricomycotina</taxon>
        <taxon>Agaricomycetes</taxon>
        <taxon>Agaricomycetidae</taxon>
        <taxon>Agaricales</taxon>
        <taxon>Agaricales incertae sedis</taxon>
        <taxon>Dendrothele</taxon>
    </lineage>
</organism>
<evidence type="ECO:0000256" key="6">
    <source>
        <dbReference type="ARBA" id="ARBA00023016"/>
    </source>
</evidence>
<keyword evidence="4 12" id="KW-0067">ATP-binding</keyword>